<name>A0A346NKK4_9ALTE</name>
<dbReference type="AlphaFoldDB" id="A0A346NKK4"/>
<gene>
    <name evidence="3" type="ORF">D0Y50_06535</name>
</gene>
<feature type="signal peptide" evidence="1">
    <location>
        <begin position="1"/>
        <end position="35"/>
    </location>
</feature>
<dbReference type="InterPro" id="IPR011033">
    <property type="entry name" value="PRC_barrel-like_sf"/>
</dbReference>
<dbReference type="RefSeq" id="WP_117316055.1">
    <property type="nucleotide sequence ID" value="NZ_CP031769.1"/>
</dbReference>
<feature type="chain" id="PRO_5016591432" description="PRC-barrel domain-containing protein" evidence="1">
    <location>
        <begin position="36"/>
        <end position="257"/>
    </location>
</feature>
<feature type="domain" description="PRC-barrel" evidence="2">
    <location>
        <begin position="161"/>
        <end position="228"/>
    </location>
</feature>
<dbReference type="OrthoDB" id="7061432at2"/>
<sequence>MDTEYNLDRRRAFKPRALTLASLFALSTVSASVMAIPQEADSAKVEVEKGKTDVRVKQPAPSVNVDQKDAKVDVNVGKAEVDVDYEKPDVNIEQKEPKVDIQQAEPEIVVNSAEPEVTVNKAEPNIKFQKSDPEIKIVRKDENGNLREGSDIAAIGQLTVGELESKKIRRANGEEAGDISEIVMNKSNQELSLVLEAGGFYGFGSSKVVLPLSEVKLDGNNLVWDNNQDAEKLPEYSKSEYTVLSEKNKQIKDIVKS</sequence>
<protein>
    <recommendedName>
        <fullName evidence="2">PRC-barrel domain-containing protein</fullName>
    </recommendedName>
</protein>
<dbReference type="Pfam" id="PF05239">
    <property type="entry name" value="PRC"/>
    <property type="match status" value="1"/>
</dbReference>
<reference evidence="3 4" key="1">
    <citation type="submission" date="2018-08" db="EMBL/GenBank/DDBJ databases">
        <title>Salinimonas sediminis sp. nov., a piezophilic bacterium isolated from a deep-sea sediment sample from the New Britain Trench.</title>
        <authorList>
            <person name="Cao J."/>
        </authorList>
    </citation>
    <scope>NUCLEOTIDE SEQUENCE [LARGE SCALE GENOMIC DNA]</scope>
    <source>
        <strain evidence="3 4">N102</strain>
    </source>
</reference>
<dbReference type="InterPro" id="IPR027275">
    <property type="entry name" value="PRC-brl_dom"/>
</dbReference>
<keyword evidence="1" id="KW-0732">Signal</keyword>
<evidence type="ECO:0000256" key="1">
    <source>
        <dbReference type="SAM" id="SignalP"/>
    </source>
</evidence>
<evidence type="ECO:0000259" key="2">
    <source>
        <dbReference type="Pfam" id="PF05239"/>
    </source>
</evidence>
<dbReference type="EMBL" id="CP031769">
    <property type="protein sequence ID" value="AXR06061.1"/>
    <property type="molecule type" value="Genomic_DNA"/>
</dbReference>
<evidence type="ECO:0000313" key="3">
    <source>
        <dbReference type="EMBL" id="AXR06061.1"/>
    </source>
</evidence>
<accession>A0A346NKK4</accession>
<dbReference type="Proteomes" id="UP000262073">
    <property type="component" value="Chromosome"/>
</dbReference>
<organism evidence="3 4">
    <name type="scientific">Salinimonas sediminis</name>
    <dbReference type="NCBI Taxonomy" id="2303538"/>
    <lineage>
        <taxon>Bacteria</taxon>
        <taxon>Pseudomonadati</taxon>
        <taxon>Pseudomonadota</taxon>
        <taxon>Gammaproteobacteria</taxon>
        <taxon>Alteromonadales</taxon>
        <taxon>Alteromonadaceae</taxon>
        <taxon>Alteromonas/Salinimonas group</taxon>
        <taxon>Salinimonas</taxon>
    </lineage>
</organism>
<dbReference type="KEGG" id="salm:D0Y50_06535"/>
<proteinExistence type="predicted"/>
<dbReference type="Gene3D" id="2.30.30.240">
    <property type="entry name" value="PRC-barrel domain"/>
    <property type="match status" value="1"/>
</dbReference>
<keyword evidence="4" id="KW-1185">Reference proteome</keyword>
<dbReference type="SUPFAM" id="SSF50346">
    <property type="entry name" value="PRC-barrel domain"/>
    <property type="match status" value="1"/>
</dbReference>
<evidence type="ECO:0000313" key="4">
    <source>
        <dbReference type="Proteomes" id="UP000262073"/>
    </source>
</evidence>